<keyword evidence="1" id="KW-1133">Transmembrane helix</keyword>
<accession>A0A8H7DN35</accession>
<protein>
    <submittedName>
        <fullName evidence="2">Uncharacterized protein</fullName>
    </submittedName>
</protein>
<reference evidence="2" key="1">
    <citation type="submission" date="2020-05" db="EMBL/GenBank/DDBJ databases">
        <title>Mycena genomes resolve the evolution of fungal bioluminescence.</title>
        <authorList>
            <person name="Tsai I.J."/>
        </authorList>
    </citation>
    <scope>NUCLEOTIDE SEQUENCE</scope>
    <source>
        <strain evidence="2">160909Yilan</strain>
    </source>
</reference>
<dbReference type="Proteomes" id="UP000623467">
    <property type="component" value="Unassembled WGS sequence"/>
</dbReference>
<dbReference type="AlphaFoldDB" id="A0A8H7DN35"/>
<keyword evidence="1" id="KW-0812">Transmembrane</keyword>
<evidence type="ECO:0000256" key="1">
    <source>
        <dbReference type="SAM" id="Phobius"/>
    </source>
</evidence>
<keyword evidence="3" id="KW-1185">Reference proteome</keyword>
<name>A0A8H7DN35_9AGAR</name>
<comment type="caution">
    <text evidence="2">The sequence shown here is derived from an EMBL/GenBank/DDBJ whole genome shotgun (WGS) entry which is preliminary data.</text>
</comment>
<feature type="transmembrane region" description="Helical" evidence="1">
    <location>
        <begin position="25"/>
        <end position="51"/>
    </location>
</feature>
<evidence type="ECO:0000313" key="2">
    <source>
        <dbReference type="EMBL" id="KAF7378433.1"/>
    </source>
</evidence>
<feature type="transmembrane region" description="Helical" evidence="1">
    <location>
        <begin position="184"/>
        <end position="206"/>
    </location>
</feature>
<dbReference type="EMBL" id="JACAZH010000001">
    <property type="protein sequence ID" value="KAF7378433.1"/>
    <property type="molecule type" value="Genomic_DNA"/>
</dbReference>
<dbReference type="OrthoDB" id="3251871at2759"/>
<keyword evidence="1" id="KW-0472">Membrane</keyword>
<gene>
    <name evidence="2" type="ORF">MSAN_00270200</name>
</gene>
<proteinExistence type="predicted"/>
<feature type="transmembrane region" description="Helical" evidence="1">
    <location>
        <begin position="114"/>
        <end position="134"/>
    </location>
</feature>
<feature type="transmembrane region" description="Helical" evidence="1">
    <location>
        <begin position="63"/>
        <end position="82"/>
    </location>
</feature>
<sequence length="343" mass="37791">MPSYATLGSLAFIKERKPGASCVCLAFVGVVAPMFSACMFCCIALNLPLVLVFGVNGNKMEKYYIIGSVILCLACNIPPLAYGKLGWYAVNGTCWFRDPSPSGQLRWLVGAQSVWMVLMSMVEIISFILIVIFMKRHEVCFLIIIPIQQLRADTSSRGATTRMTLESNRPAHPIVRYRSMILRIGLYPIFSCLFSLTACGLGAYNVLHVQSLTDLVRLAYIININTITSLLQSFKLRILDLMIATLRPLLYALLAGTDPSLLRAIRSLHIKSSPSLSNSQVVLPTLTPSSSCATDPPHSSSPWDNPINVKQNAEACSRDNYNQSLAAEKEGSQEEHDNVVLQI</sequence>
<organism evidence="2 3">
    <name type="scientific">Mycena sanguinolenta</name>
    <dbReference type="NCBI Taxonomy" id="230812"/>
    <lineage>
        <taxon>Eukaryota</taxon>
        <taxon>Fungi</taxon>
        <taxon>Dikarya</taxon>
        <taxon>Basidiomycota</taxon>
        <taxon>Agaricomycotina</taxon>
        <taxon>Agaricomycetes</taxon>
        <taxon>Agaricomycetidae</taxon>
        <taxon>Agaricales</taxon>
        <taxon>Marasmiineae</taxon>
        <taxon>Mycenaceae</taxon>
        <taxon>Mycena</taxon>
    </lineage>
</organism>
<evidence type="ECO:0000313" key="3">
    <source>
        <dbReference type="Proteomes" id="UP000623467"/>
    </source>
</evidence>